<protein>
    <submittedName>
        <fullName evidence="1">Uncharacterized protein</fullName>
    </submittedName>
</protein>
<gene>
    <name evidence="1" type="ORF">F2Q68_00038988</name>
</gene>
<dbReference type="EMBL" id="QGKW02000007">
    <property type="protein sequence ID" value="KAF2617564.1"/>
    <property type="molecule type" value="Genomic_DNA"/>
</dbReference>
<sequence>MREEDRFRLGFSRQIWKVKRILSGLIFCGKLLRSVGSTVGSPVVWLKFGRGVVDLFILDLNGGISLWFTQGQGNTTITFCSASCPFPQQGLDKLLRKRSPKESIDISKSRDLFILLRRSVANETARKSQNEDAIYSSRENITRSKLAMVETYTTEAEKYW</sequence>
<organism evidence="1 2">
    <name type="scientific">Brassica cretica</name>
    <name type="common">Mustard</name>
    <dbReference type="NCBI Taxonomy" id="69181"/>
    <lineage>
        <taxon>Eukaryota</taxon>
        <taxon>Viridiplantae</taxon>
        <taxon>Streptophyta</taxon>
        <taxon>Embryophyta</taxon>
        <taxon>Tracheophyta</taxon>
        <taxon>Spermatophyta</taxon>
        <taxon>Magnoliopsida</taxon>
        <taxon>eudicotyledons</taxon>
        <taxon>Gunneridae</taxon>
        <taxon>Pentapetalae</taxon>
        <taxon>rosids</taxon>
        <taxon>malvids</taxon>
        <taxon>Brassicales</taxon>
        <taxon>Brassicaceae</taxon>
        <taxon>Brassiceae</taxon>
        <taxon>Brassica</taxon>
    </lineage>
</organism>
<dbReference type="AlphaFoldDB" id="A0A3N6Q383"/>
<accession>A0A3N6Q383</accession>
<dbReference type="Proteomes" id="UP000712281">
    <property type="component" value="Unassembled WGS sequence"/>
</dbReference>
<evidence type="ECO:0000313" key="2">
    <source>
        <dbReference type="Proteomes" id="UP000712281"/>
    </source>
</evidence>
<proteinExistence type="predicted"/>
<comment type="caution">
    <text evidence="1">The sequence shown here is derived from an EMBL/GenBank/DDBJ whole genome shotgun (WGS) entry which is preliminary data.</text>
</comment>
<evidence type="ECO:0000313" key="1">
    <source>
        <dbReference type="EMBL" id="KAF2617564.1"/>
    </source>
</evidence>
<name>A0A3N6Q383_BRACR</name>
<reference evidence="1" key="1">
    <citation type="submission" date="2019-12" db="EMBL/GenBank/DDBJ databases">
        <title>Genome sequencing and annotation of Brassica cretica.</title>
        <authorList>
            <person name="Studholme D.J."/>
            <person name="Sarris P.F."/>
        </authorList>
    </citation>
    <scope>NUCLEOTIDE SEQUENCE</scope>
    <source>
        <strain evidence="1">PFS-001/15</strain>
        <tissue evidence="1">Leaf</tissue>
    </source>
</reference>